<keyword evidence="8" id="KW-1185">Reference proteome</keyword>
<dbReference type="Proteomes" id="UP001595916">
    <property type="component" value="Unassembled WGS sequence"/>
</dbReference>
<gene>
    <name evidence="7" type="ORF">ACFO4R_08530</name>
</gene>
<dbReference type="Gene3D" id="3.80.30.20">
    <property type="entry name" value="tm_1862 like domain"/>
    <property type="match status" value="1"/>
</dbReference>
<dbReference type="PROSITE" id="PS51918">
    <property type="entry name" value="RADICAL_SAM"/>
    <property type="match status" value="1"/>
</dbReference>
<name>A0ABV9QMI9_9FIRM</name>
<keyword evidence="2" id="KW-0949">S-adenosyl-L-methionine</keyword>
<dbReference type="InterPro" id="IPR007197">
    <property type="entry name" value="rSAM"/>
</dbReference>
<dbReference type="EMBL" id="JBHSHL010000033">
    <property type="protein sequence ID" value="MFC4805128.1"/>
    <property type="molecule type" value="Genomic_DNA"/>
</dbReference>
<evidence type="ECO:0000256" key="4">
    <source>
        <dbReference type="ARBA" id="ARBA00023004"/>
    </source>
</evidence>
<organism evidence="7 8">
    <name type="scientific">Filifactor villosus</name>
    <dbReference type="NCBI Taxonomy" id="29374"/>
    <lineage>
        <taxon>Bacteria</taxon>
        <taxon>Bacillati</taxon>
        <taxon>Bacillota</taxon>
        <taxon>Clostridia</taxon>
        <taxon>Peptostreptococcales</taxon>
        <taxon>Filifactoraceae</taxon>
        <taxon>Filifactor</taxon>
    </lineage>
</organism>
<dbReference type="SFLD" id="SFLDG01082">
    <property type="entry name" value="B12-binding_domain_containing"/>
    <property type="match status" value="1"/>
</dbReference>
<evidence type="ECO:0000256" key="2">
    <source>
        <dbReference type="ARBA" id="ARBA00022691"/>
    </source>
</evidence>
<evidence type="ECO:0000313" key="8">
    <source>
        <dbReference type="Proteomes" id="UP001595916"/>
    </source>
</evidence>
<dbReference type="InterPro" id="IPR023404">
    <property type="entry name" value="rSAM_horseshoe"/>
</dbReference>
<evidence type="ECO:0000256" key="5">
    <source>
        <dbReference type="ARBA" id="ARBA00023014"/>
    </source>
</evidence>
<dbReference type="InterPro" id="IPR006638">
    <property type="entry name" value="Elp3/MiaA/NifB-like_rSAM"/>
</dbReference>
<comment type="caution">
    <text evidence="7">The sequence shown here is derived from an EMBL/GenBank/DDBJ whole genome shotgun (WGS) entry which is preliminary data.</text>
</comment>
<evidence type="ECO:0000313" key="7">
    <source>
        <dbReference type="EMBL" id="MFC4805128.1"/>
    </source>
</evidence>
<dbReference type="InterPro" id="IPR051198">
    <property type="entry name" value="BchE-like"/>
</dbReference>
<proteinExistence type="predicted"/>
<evidence type="ECO:0000256" key="1">
    <source>
        <dbReference type="ARBA" id="ARBA00001966"/>
    </source>
</evidence>
<feature type="domain" description="Radical SAM core" evidence="6">
    <location>
        <begin position="9"/>
        <end position="241"/>
    </location>
</feature>
<evidence type="ECO:0000259" key="6">
    <source>
        <dbReference type="PROSITE" id="PS51918"/>
    </source>
</evidence>
<protein>
    <submittedName>
        <fullName evidence="7">Radical SAM protein</fullName>
    </submittedName>
</protein>
<sequence>MEYFGAVYRPPSEARSLIVQATIGCSHNKCTFCDMYREKQFRVRKVEDILRDFEEARLRYPMVRRIFLADGDALIMKTSQLVEILDYIQLHFPECERVAVYASPYSVKSKSLEELKLLHSKGLGIGYIGLESGSDKVLKKINKGVTSSEIIDCGLKLKEAGIKVSVTAISGLGGVEDWEEHAIETAKVLSEMNPHYIGLLTLFMRGDTPLKRDYEAGRFKLLSPEQVVDEAILFLRNIDSPGSVLRSNHVSNYVNLYGTLNQDRELLIRELEEARKDEDFRAEYFRML</sequence>
<dbReference type="SMART" id="SM00729">
    <property type="entry name" value="Elp3"/>
    <property type="match status" value="1"/>
</dbReference>
<dbReference type="InterPro" id="IPR058240">
    <property type="entry name" value="rSAM_sf"/>
</dbReference>
<dbReference type="CDD" id="cd01335">
    <property type="entry name" value="Radical_SAM"/>
    <property type="match status" value="1"/>
</dbReference>
<dbReference type="PANTHER" id="PTHR43409">
    <property type="entry name" value="ANAEROBIC MAGNESIUM-PROTOPORPHYRIN IX MONOMETHYL ESTER CYCLASE-RELATED"/>
    <property type="match status" value="1"/>
</dbReference>
<keyword evidence="5" id="KW-0411">Iron-sulfur</keyword>
<dbReference type="SFLD" id="SFLDG01095">
    <property type="entry name" value="Uncharacterised_Radical_SAM_Su"/>
    <property type="match status" value="1"/>
</dbReference>
<dbReference type="SFLD" id="SFLDS00029">
    <property type="entry name" value="Radical_SAM"/>
    <property type="match status" value="1"/>
</dbReference>
<keyword evidence="3" id="KW-0479">Metal-binding</keyword>
<dbReference type="SUPFAM" id="SSF102114">
    <property type="entry name" value="Radical SAM enzymes"/>
    <property type="match status" value="1"/>
</dbReference>
<dbReference type="Pfam" id="PF04055">
    <property type="entry name" value="Radical_SAM"/>
    <property type="match status" value="1"/>
</dbReference>
<comment type="cofactor">
    <cofactor evidence="1">
        <name>[4Fe-4S] cluster</name>
        <dbReference type="ChEBI" id="CHEBI:49883"/>
    </cofactor>
</comment>
<accession>A0ABV9QMI9</accession>
<evidence type="ECO:0000256" key="3">
    <source>
        <dbReference type="ARBA" id="ARBA00022723"/>
    </source>
</evidence>
<dbReference type="PANTHER" id="PTHR43409:SF4">
    <property type="entry name" value="RADICAL SAM SUPERFAMILY PROTEIN"/>
    <property type="match status" value="1"/>
</dbReference>
<dbReference type="RefSeq" id="WP_379788665.1">
    <property type="nucleotide sequence ID" value="NZ_JBHSHL010000033.1"/>
</dbReference>
<reference evidence="8" key="1">
    <citation type="journal article" date="2019" name="Int. J. Syst. Evol. Microbiol.">
        <title>The Global Catalogue of Microorganisms (GCM) 10K type strain sequencing project: providing services to taxonomists for standard genome sequencing and annotation.</title>
        <authorList>
            <consortium name="The Broad Institute Genomics Platform"/>
            <consortium name="The Broad Institute Genome Sequencing Center for Infectious Disease"/>
            <person name="Wu L."/>
            <person name="Ma J."/>
        </authorList>
    </citation>
    <scope>NUCLEOTIDE SEQUENCE [LARGE SCALE GENOMIC DNA]</scope>
    <source>
        <strain evidence="8">CCUG 46385</strain>
    </source>
</reference>
<keyword evidence="4" id="KW-0408">Iron</keyword>